<accession>A0A1R2CLD1</accession>
<feature type="signal peptide" evidence="1">
    <location>
        <begin position="1"/>
        <end position="15"/>
    </location>
</feature>
<organism evidence="2 3">
    <name type="scientific">Stentor coeruleus</name>
    <dbReference type="NCBI Taxonomy" id="5963"/>
    <lineage>
        <taxon>Eukaryota</taxon>
        <taxon>Sar</taxon>
        <taxon>Alveolata</taxon>
        <taxon>Ciliophora</taxon>
        <taxon>Postciliodesmatophora</taxon>
        <taxon>Heterotrichea</taxon>
        <taxon>Heterotrichida</taxon>
        <taxon>Stentoridae</taxon>
        <taxon>Stentor</taxon>
    </lineage>
</organism>
<evidence type="ECO:0000313" key="2">
    <source>
        <dbReference type="EMBL" id="OMJ89817.1"/>
    </source>
</evidence>
<reference evidence="2 3" key="1">
    <citation type="submission" date="2016-11" db="EMBL/GenBank/DDBJ databases">
        <title>The macronuclear genome of Stentor coeruleus: a giant cell with tiny introns.</title>
        <authorList>
            <person name="Slabodnick M."/>
            <person name="Ruby J.G."/>
            <person name="Reiff S.B."/>
            <person name="Swart E.C."/>
            <person name="Gosai S."/>
            <person name="Prabakaran S."/>
            <person name="Witkowska E."/>
            <person name="Larue G.E."/>
            <person name="Fisher S."/>
            <person name="Freeman R.M."/>
            <person name="Gunawardena J."/>
            <person name="Chu W."/>
            <person name="Stover N.A."/>
            <person name="Gregory B.D."/>
            <person name="Nowacki M."/>
            <person name="Derisi J."/>
            <person name="Roy S.W."/>
            <person name="Marshall W.F."/>
            <person name="Sood P."/>
        </authorList>
    </citation>
    <scope>NUCLEOTIDE SEQUENCE [LARGE SCALE GENOMIC DNA]</scope>
    <source>
        <strain evidence="2">WM001</strain>
    </source>
</reference>
<name>A0A1R2CLD1_9CILI</name>
<dbReference type="Proteomes" id="UP000187209">
    <property type="component" value="Unassembled WGS sequence"/>
</dbReference>
<gene>
    <name evidence="2" type="ORF">SteCoe_7996</name>
</gene>
<dbReference type="AlphaFoldDB" id="A0A1R2CLD1"/>
<evidence type="ECO:0000313" key="3">
    <source>
        <dbReference type="Proteomes" id="UP000187209"/>
    </source>
</evidence>
<proteinExistence type="predicted"/>
<evidence type="ECO:0008006" key="4">
    <source>
        <dbReference type="Google" id="ProtNLM"/>
    </source>
</evidence>
<comment type="caution">
    <text evidence="2">The sequence shown here is derived from an EMBL/GenBank/DDBJ whole genome shotgun (WGS) entry which is preliminary data.</text>
</comment>
<evidence type="ECO:0000256" key="1">
    <source>
        <dbReference type="SAM" id="SignalP"/>
    </source>
</evidence>
<dbReference type="OrthoDB" id="319786at2759"/>
<feature type="chain" id="PRO_5013226699" description="Dickkopf N-terminal cysteine-rich domain-containing protein" evidence="1">
    <location>
        <begin position="16"/>
        <end position="353"/>
    </location>
</feature>
<keyword evidence="1" id="KW-0732">Signal</keyword>
<keyword evidence="3" id="KW-1185">Reference proteome</keyword>
<sequence>MLGLAILITLSSVKALSSTCPAYKCNKTNLPNQSSCSYLNTTSNITYVNPCKGDYICISTSSTSSQCQYKSSYIANSQVSGAKCLYNQDCTNSNTCIQNTCHGLSINTPCKSHLDCDVGLFCTPSNMTCVPQLKKGQLGCYEDANCVNNAGCQVFSQSNPENNICTEYFSVDDYEVLAGCNATGDVNYLCKSGFCVDIGTSLCYPAPISAKKTPISCLNNTVCISKLTGKAEQVFTTSCNCGLNSESIMFCNIFPGDDVYNEYDSMVRDWITSGNIMKCNTYGRFGSSCMKSYWSDSKYKEFTRKMYRALYYPKFVNAEDCVLEMAFYEYYELLDKGFGDFIALGGMIAFLIV</sequence>
<protein>
    <recommendedName>
        <fullName evidence="4">Dickkopf N-terminal cysteine-rich domain-containing protein</fullName>
    </recommendedName>
</protein>
<dbReference type="EMBL" id="MPUH01000117">
    <property type="protein sequence ID" value="OMJ89817.1"/>
    <property type="molecule type" value="Genomic_DNA"/>
</dbReference>